<evidence type="ECO:0000313" key="2">
    <source>
        <dbReference type="Proteomes" id="UP000828048"/>
    </source>
</evidence>
<organism evidence="1 2">
    <name type="scientific">Vaccinium darrowii</name>
    <dbReference type="NCBI Taxonomy" id="229202"/>
    <lineage>
        <taxon>Eukaryota</taxon>
        <taxon>Viridiplantae</taxon>
        <taxon>Streptophyta</taxon>
        <taxon>Embryophyta</taxon>
        <taxon>Tracheophyta</taxon>
        <taxon>Spermatophyta</taxon>
        <taxon>Magnoliopsida</taxon>
        <taxon>eudicotyledons</taxon>
        <taxon>Gunneridae</taxon>
        <taxon>Pentapetalae</taxon>
        <taxon>asterids</taxon>
        <taxon>Ericales</taxon>
        <taxon>Ericaceae</taxon>
        <taxon>Vaccinioideae</taxon>
        <taxon>Vaccinieae</taxon>
        <taxon>Vaccinium</taxon>
    </lineage>
</organism>
<sequence length="77" mass="8578">MAMRKFYSEIRGLKVSEVPQHVKPMLSIDFAKNAIKKGLDNYHANVATSSISSTPRNMAVATDCPTLPSFLLYPQLH</sequence>
<accession>A0ACB7ZJQ8</accession>
<evidence type="ECO:0000313" key="1">
    <source>
        <dbReference type="EMBL" id="KAH7865754.1"/>
    </source>
</evidence>
<comment type="caution">
    <text evidence="1">The sequence shown here is derived from an EMBL/GenBank/DDBJ whole genome shotgun (WGS) entry which is preliminary data.</text>
</comment>
<gene>
    <name evidence="1" type="ORF">Vadar_010770</name>
</gene>
<dbReference type="EMBL" id="CM037159">
    <property type="protein sequence ID" value="KAH7865754.1"/>
    <property type="molecule type" value="Genomic_DNA"/>
</dbReference>
<protein>
    <submittedName>
        <fullName evidence="1">Uncharacterized protein</fullName>
    </submittedName>
</protein>
<reference evidence="1 2" key="1">
    <citation type="journal article" date="2021" name="Hortic Res">
        <title>High-quality reference genome and annotation aids understanding of berry development for evergreen blueberry (Vaccinium darrowii).</title>
        <authorList>
            <person name="Yu J."/>
            <person name="Hulse-Kemp A.M."/>
            <person name="Babiker E."/>
            <person name="Staton M."/>
        </authorList>
    </citation>
    <scope>NUCLEOTIDE SEQUENCE [LARGE SCALE GENOMIC DNA]</scope>
    <source>
        <strain evidence="2">cv. NJ 8807/NJ 8810</strain>
        <tissue evidence="1">Young leaf</tissue>
    </source>
</reference>
<name>A0ACB7ZJQ8_9ERIC</name>
<dbReference type="Proteomes" id="UP000828048">
    <property type="component" value="Chromosome 9"/>
</dbReference>
<keyword evidence="2" id="KW-1185">Reference proteome</keyword>
<proteinExistence type="predicted"/>